<keyword evidence="6" id="KW-0472">Membrane</keyword>
<dbReference type="InterPro" id="IPR036640">
    <property type="entry name" value="ABC1_TM_sf"/>
</dbReference>
<evidence type="ECO:0000256" key="1">
    <source>
        <dbReference type="ARBA" id="ARBA00022448"/>
    </source>
</evidence>
<evidence type="ECO:0000256" key="3">
    <source>
        <dbReference type="ARBA" id="ARBA00022741"/>
    </source>
</evidence>
<dbReference type="InterPro" id="IPR011527">
    <property type="entry name" value="ABC1_TM_dom"/>
</dbReference>
<dbReference type="Proteomes" id="UP000887226">
    <property type="component" value="Unassembled WGS sequence"/>
</dbReference>
<evidence type="ECO:0000256" key="2">
    <source>
        <dbReference type="ARBA" id="ARBA00022692"/>
    </source>
</evidence>
<evidence type="ECO:0000256" key="4">
    <source>
        <dbReference type="ARBA" id="ARBA00022840"/>
    </source>
</evidence>
<feature type="domain" description="ABC transmembrane type-1" evidence="7">
    <location>
        <begin position="52"/>
        <end position="160"/>
    </location>
</feature>
<keyword evidence="9" id="KW-1185">Reference proteome</keyword>
<reference evidence="8" key="1">
    <citation type="journal article" date="2021" name="IMA Fungus">
        <title>Genomic characterization of three marine fungi, including Emericellopsis atlantica sp. nov. with signatures of a generalist lifestyle and marine biomass degradation.</title>
        <authorList>
            <person name="Hagestad O.C."/>
            <person name="Hou L."/>
            <person name="Andersen J.H."/>
            <person name="Hansen E.H."/>
            <person name="Altermark B."/>
            <person name="Li C."/>
            <person name="Kuhnert E."/>
            <person name="Cox R.J."/>
            <person name="Crous P.W."/>
            <person name="Spatafora J.W."/>
            <person name="Lail K."/>
            <person name="Amirebrahimi M."/>
            <person name="Lipzen A."/>
            <person name="Pangilinan J."/>
            <person name="Andreopoulos W."/>
            <person name="Hayes R.D."/>
            <person name="Ng V."/>
            <person name="Grigoriev I.V."/>
            <person name="Jackson S.A."/>
            <person name="Sutton T.D.S."/>
            <person name="Dobson A.D.W."/>
            <person name="Rama T."/>
        </authorList>
    </citation>
    <scope>NUCLEOTIDE SEQUENCE</scope>
    <source>
        <strain evidence="8">TRa3180A</strain>
    </source>
</reference>
<evidence type="ECO:0000313" key="9">
    <source>
        <dbReference type="Proteomes" id="UP000887226"/>
    </source>
</evidence>
<keyword evidence="5" id="KW-1133">Transmembrane helix</keyword>
<gene>
    <name evidence="8" type="ORF">BJ878DRAFT_556540</name>
</gene>
<dbReference type="GO" id="GO:0005524">
    <property type="term" value="F:ATP binding"/>
    <property type="evidence" value="ECO:0007669"/>
    <property type="project" value="UniProtKB-KW"/>
</dbReference>
<dbReference type="EMBL" id="MU254120">
    <property type="protein sequence ID" value="KAG9242050.1"/>
    <property type="molecule type" value="Genomic_DNA"/>
</dbReference>
<dbReference type="PROSITE" id="PS50929">
    <property type="entry name" value="ABC_TM1F"/>
    <property type="match status" value="1"/>
</dbReference>
<keyword evidence="3" id="KW-0547">Nucleotide-binding</keyword>
<evidence type="ECO:0000259" key="7">
    <source>
        <dbReference type="PROSITE" id="PS50929"/>
    </source>
</evidence>
<sequence length="174" mass="19443">MVFAVGFSEDMRPINVTLPGALDNTFFSSAFRVCDISKVSWKSNLFKKDRGKGPVFSQFIELLSGLVTIRAFGWSESYVEHNLKLLDESLKPYYLLFCIQRWLGLVLDMLVAGLAVFLIALAVSLCLQISAGFLGIALVNIMNLGQSLADLFKFLTALETFWGSLESKNLCRRN</sequence>
<dbReference type="Pfam" id="PF00664">
    <property type="entry name" value="ABC_membrane"/>
    <property type="match status" value="1"/>
</dbReference>
<dbReference type="PANTHER" id="PTHR24223:SF399">
    <property type="entry name" value="ABC TRANSPORTER ATNG"/>
    <property type="match status" value="1"/>
</dbReference>
<accession>A0A9P7YYG6</accession>
<dbReference type="AlphaFoldDB" id="A0A9P7YYG6"/>
<name>A0A9P7YYG6_9HELO</name>
<comment type="caution">
    <text evidence="8">The sequence shown here is derived from an EMBL/GenBank/DDBJ whole genome shotgun (WGS) entry which is preliminary data.</text>
</comment>
<dbReference type="InterPro" id="IPR050173">
    <property type="entry name" value="ABC_transporter_C-like"/>
</dbReference>
<evidence type="ECO:0000313" key="8">
    <source>
        <dbReference type="EMBL" id="KAG9242050.1"/>
    </source>
</evidence>
<dbReference type="Gene3D" id="1.20.1560.10">
    <property type="entry name" value="ABC transporter type 1, transmembrane domain"/>
    <property type="match status" value="1"/>
</dbReference>
<evidence type="ECO:0000256" key="6">
    <source>
        <dbReference type="ARBA" id="ARBA00023136"/>
    </source>
</evidence>
<dbReference type="PANTHER" id="PTHR24223">
    <property type="entry name" value="ATP-BINDING CASSETTE SUB-FAMILY C"/>
    <property type="match status" value="1"/>
</dbReference>
<dbReference type="GO" id="GO:0140359">
    <property type="term" value="F:ABC-type transporter activity"/>
    <property type="evidence" value="ECO:0007669"/>
    <property type="project" value="InterPro"/>
</dbReference>
<dbReference type="OrthoDB" id="6500128at2759"/>
<evidence type="ECO:0000256" key="5">
    <source>
        <dbReference type="ARBA" id="ARBA00022989"/>
    </source>
</evidence>
<protein>
    <recommendedName>
        <fullName evidence="7">ABC transmembrane type-1 domain-containing protein</fullName>
    </recommendedName>
</protein>
<keyword evidence="4" id="KW-0067">ATP-binding</keyword>
<organism evidence="8 9">
    <name type="scientific">Calycina marina</name>
    <dbReference type="NCBI Taxonomy" id="1763456"/>
    <lineage>
        <taxon>Eukaryota</taxon>
        <taxon>Fungi</taxon>
        <taxon>Dikarya</taxon>
        <taxon>Ascomycota</taxon>
        <taxon>Pezizomycotina</taxon>
        <taxon>Leotiomycetes</taxon>
        <taxon>Helotiales</taxon>
        <taxon>Pezizellaceae</taxon>
        <taxon>Calycina</taxon>
    </lineage>
</organism>
<proteinExistence type="predicted"/>
<dbReference type="GO" id="GO:0016020">
    <property type="term" value="C:membrane"/>
    <property type="evidence" value="ECO:0007669"/>
    <property type="project" value="InterPro"/>
</dbReference>
<keyword evidence="1" id="KW-0813">Transport</keyword>
<dbReference type="SUPFAM" id="SSF90123">
    <property type="entry name" value="ABC transporter transmembrane region"/>
    <property type="match status" value="1"/>
</dbReference>
<keyword evidence="2" id="KW-0812">Transmembrane</keyword>